<dbReference type="PANTHER" id="PTHR40661">
    <property type="match status" value="1"/>
</dbReference>
<proteinExistence type="predicted"/>
<evidence type="ECO:0000313" key="5">
    <source>
        <dbReference type="EMBL" id="DAE20595.1"/>
    </source>
</evidence>
<evidence type="ECO:0000256" key="3">
    <source>
        <dbReference type="ARBA" id="ARBA00023163"/>
    </source>
</evidence>
<dbReference type="Gene3D" id="2.10.109.10">
    <property type="entry name" value="Umud Fragment, subunit A"/>
    <property type="match status" value="1"/>
</dbReference>
<dbReference type="InterPro" id="IPR036286">
    <property type="entry name" value="LexA/Signal_pep-like_sf"/>
</dbReference>
<dbReference type="SUPFAM" id="SSF47413">
    <property type="entry name" value="lambda repressor-like DNA-binding domains"/>
    <property type="match status" value="1"/>
</dbReference>
<keyword evidence="2" id="KW-0238">DNA-binding</keyword>
<evidence type="ECO:0000256" key="2">
    <source>
        <dbReference type="ARBA" id="ARBA00023125"/>
    </source>
</evidence>
<reference evidence="5" key="1">
    <citation type="journal article" date="2021" name="Proc. Natl. Acad. Sci. U.S.A.">
        <title>A Catalog of Tens of Thousands of Viruses from Human Metagenomes Reveals Hidden Associations with Chronic Diseases.</title>
        <authorList>
            <person name="Tisza M.J."/>
            <person name="Buck C.B."/>
        </authorList>
    </citation>
    <scope>NUCLEOTIDE SEQUENCE</scope>
    <source>
        <strain evidence="5">CtJ3t72</strain>
    </source>
</reference>
<dbReference type="InterPro" id="IPR010982">
    <property type="entry name" value="Lambda_DNA-bd_dom_sf"/>
</dbReference>
<dbReference type="PANTHER" id="PTHR40661:SF3">
    <property type="entry name" value="FELS-1 PROPHAGE TRANSCRIPTIONAL REGULATOR"/>
    <property type="match status" value="1"/>
</dbReference>
<dbReference type="GO" id="GO:0003677">
    <property type="term" value="F:DNA binding"/>
    <property type="evidence" value="ECO:0007669"/>
    <property type="project" value="UniProtKB-KW"/>
</dbReference>
<feature type="domain" description="HTH cro/C1-type" evidence="4">
    <location>
        <begin position="14"/>
        <end position="70"/>
    </location>
</feature>
<evidence type="ECO:0000259" key="4">
    <source>
        <dbReference type="PROSITE" id="PS50943"/>
    </source>
</evidence>
<dbReference type="InterPro" id="IPR001387">
    <property type="entry name" value="Cro/C1-type_HTH"/>
</dbReference>
<keyword evidence="3" id="KW-0804">Transcription</keyword>
<dbReference type="Gene3D" id="1.10.260.40">
    <property type="entry name" value="lambda repressor-like DNA-binding domains"/>
    <property type="match status" value="1"/>
</dbReference>
<dbReference type="CDD" id="cd06529">
    <property type="entry name" value="S24_LexA-like"/>
    <property type="match status" value="1"/>
</dbReference>
<dbReference type="SMART" id="SM00530">
    <property type="entry name" value="HTH_XRE"/>
    <property type="match status" value="1"/>
</dbReference>
<dbReference type="PROSITE" id="PS50943">
    <property type="entry name" value="HTH_CROC1"/>
    <property type="match status" value="1"/>
</dbReference>
<dbReference type="InterPro" id="IPR015927">
    <property type="entry name" value="Peptidase_S24_S26A/B/C"/>
</dbReference>
<dbReference type="SUPFAM" id="SSF51306">
    <property type="entry name" value="LexA/Signal peptidase"/>
    <property type="match status" value="1"/>
</dbReference>
<name>A0A8S5QP63_9CAUD</name>
<dbReference type="Pfam" id="PF00717">
    <property type="entry name" value="Peptidase_S24"/>
    <property type="match status" value="1"/>
</dbReference>
<dbReference type="EMBL" id="BK015698">
    <property type="protein sequence ID" value="DAE20595.1"/>
    <property type="molecule type" value="Genomic_DNA"/>
</dbReference>
<dbReference type="CDD" id="cd00093">
    <property type="entry name" value="HTH_XRE"/>
    <property type="match status" value="1"/>
</dbReference>
<sequence length="227" mass="25154">MNSSEDSNAFRLRLSLAIAESGKTKAQIAREIGETSQLLNKWLNTDQQRLPSANYVVKLAEVLKVNLLWLITGEGSKKSNLLAPVDGSSMVEVPEYNVVFGCGETPEPTYEEVSGTVPALYRRDFFEKLGTKASNCKRVRVSGDSMEPLILDGDCILIDCSKIEKIENGAIYAIAYDHELMVKRLIKEFGKLIIKSENPAYHDVVLEAEAANRVYIIGRVIERSGAL</sequence>
<dbReference type="Pfam" id="PF01381">
    <property type="entry name" value="HTH_3"/>
    <property type="match status" value="1"/>
</dbReference>
<evidence type="ECO:0000256" key="1">
    <source>
        <dbReference type="ARBA" id="ARBA00023015"/>
    </source>
</evidence>
<keyword evidence="1" id="KW-0805">Transcription regulation</keyword>
<organism evidence="5">
    <name type="scientific">Siphoviridae sp. ctJ3t72</name>
    <dbReference type="NCBI Taxonomy" id="2826240"/>
    <lineage>
        <taxon>Viruses</taxon>
        <taxon>Duplodnaviria</taxon>
        <taxon>Heunggongvirae</taxon>
        <taxon>Uroviricota</taxon>
        <taxon>Caudoviricetes</taxon>
    </lineage>
</organism>
<protein>
    <submittedName>
        <fullName evidence="5">Repressor protein CI</fullName>
    </submittedName>
</protein>
<accession>A0A8S5QP63</accession>
<dbReference type="InterPro" id="IPR039418">
    <property type="entry name" value="LexA-like"/>
</dbReference>